<dbReference type="Proteomes" id="UP000054624">
    <property type="component" value="Unassembled WGS sequence"/>
</dbReference>
<reference evidence="2" key="1">
    <citation type="submission" date="2016-01" db="EMBL/GenBank/DDBJ databases">
        <authorList>
            <person name="Peeters Charlotte."/>
        </authorList>
    </citation>
    <scope>NUCLEOTIDE SEQUENCE [LARGE SCALE GENOMIC DNA]</scope>
</reference>
<dbReference type="STRING" id="1777137.AWB76_06516"/>
<dbReference type="PANTHER" id="PTHR12993">
    <property type="entry name" value="N-ACETYLGLUCOSAMINYL-PHOSPHATIDYLINOSITOL DE-N-ACETYLASE-RELATED"/>
    <property type="match status" value="1"/>
</dbReference>
<dbReference type="Pfam" id="PF02585">
    <property type="entry name" value="PIG-L"/>
    <property type="match status" value="1"/>
</dbReference>
<evidence type="ECO:0000313" key="1">
    <source>
        <dbReference type="EMBL" id="SAK90101.1"/>
    </source>
</evidence>
<evidence type="ECO:0000313" key="2">
    <source>
        <dbReference type="Proteomes" id="UP000054624"/>
    </source>
</evidence>
<dbReference type="GO" id="GO:0016811">
    <property type="term" value="F:hydrolase activity, acting on carbon-nitrogen (but not peptide) bonds, in linear amides"/>
    <property type="evidence" value="ECO:0007669"/>
    <property type="project" value="TreeGrafter"/>
</dbReference>
<name>A0A158D6G1_9BURK</name>
<protein>
    <submittedName>
        <fullName evidence="1">LmbE family protein</fullName>
    </submittedName>
</protein>
<dbReference type="Gene3D" id="3.40.50.10320">
    <property type="entry name" value="LmbE-like"/>
    <property type="match status" value="1"/>
</dbReference>
<dbReference type="SUPFAM" id="SSF102588">
    <property type="entry name" value="LmbE-like"/>
    <property type="match status" value="1"/>
</dbReference>
<gene>
    <name evidence="1" type="ORF">AWB76_06516</name>
</gene>
<sequence>MTDTHSRLLVISPHLDDAVFSCGAALAASPGAVVCTVFAGAPRDERVTEWDTQCGFADARDAMRTRRAEDAAALEVLGARAVHLHFLDAQYMEDDANTPAYIAASLLDVIHHHACDVVFIPLGLFHSDHALVHEASCIACVSDTSVTCIAYEDCLYRCMNGLVQRRIAELASQGIEATPLLEPVDAGTFQRCFETKQRAVQRYASQLRAFGPHGYDDVLALERFWTLRHV</sequence>
<dbReference type="RefSeq" id="WP_063936415.1">
    <property type="nucleotide sequence ID" value="NZ_FCOI02000034.1"/>
</dbReference>
<dbReference type="OrthoDB" id="116799at2"/>
<accession>A0A158D6G1</accession>
<dbReference type="InterPro" id="IPR024078">
    <property type="entry name" value="LmbE-like_dom_sf"/>
</dbReference>
<proteinExistence type="predicted"/>
<organism evidence="1 2">
    <name type="scientific">Caballeronia temeraria</name>
    <dbReference type="NCBI Taxonomy" id="1777137"/>
    <lineage>
        <taxon>Bacteria</taxon>
        <taxon>Pseudomonadati</taxon>
        <taxon>Pseudomonadota</taxon>
        <taxon>Betaproteobacteria</taxon>
        <taxon>Burkholderiales</taxon>
        <taxon>Burkholderiaceae</taxon>
        <taxon>Caballeronia</taxon>
    </lineage>
</organism>
<keyword evidence="2" id="KW-1185">Reference proteome</keyword>
<dbReference type="InterPro" id="IPR003737">
    <property type="entry name" value="GlcNAc_PI_deacetylase-related"/>
</dbReference>
<dbReference type="AlphaFoldDB" id="A0A158D6G1"/>
<dbReference type="PANTHER" id="PTHR12993:SF29">
    <property type="entry name" value="BLR3841 PROTEIN"/>
    <property type="match status" value="1"/>
</dbReference>
<dbReference type="EMBL" id="FCOI02000034">
    <property type="protein sequence ID" value="SAK90101.1"/>
    <property type="molecule type" value="Genomic_DNA"/>
</dbReference>